<keyword evidence="1" id="KW-0175">Coiled coil</keyword>
<sequence length="439" mass="50350">IPSPILNKELRIIQNETVGDDNSKKFLNRELFNDIEFVEINNIGPSSKVSKLQNVESITIGDDDTIKQPSDFGCHMYIYVKSKNSEMLEVSNNYPLLNIINEESQDIGSNFKTSIDSNSTVINLNKFNKANELISNSSSSNITEYLTLIKESKINSFLFTLNKETSGYKPIILLVESLLQDMKFNLKNKSNKNHFEKESNSLKIQINQWSQLSHFELQSKIIPFLTDILIMKFSKISQILFNVDDFQLVLSKHLFEDELNIQKSTFNFTKVKCHGSLIDSTNKLNYLEGKIDSLLPQDDELQTDNIITNPITQLKQLTNDVKLPELEAKINKITLDNLILINLPTFSITTIGYILNYLELNSTMALIALSLAISFNNISKSSYSLLNNFKDWYIENLRLSIDKNTIYLNNKLSENLKKVESNIDKRLKNFENLSKEVEK</sequence>
<evidence type="ECO:0000313" key="4">
    <source>
        <dbReference type="Proteomes" id="UP000094801"/>
    </source>
</evidence>
<dbReference type="Pfam" id="PF23868">
    <property type="entry name" value="Mmc1_C"/>
    <property type="match status" value="1"/>
</dbReference>
<dbReference type="OrthoDB" id="4083320at2759"/>
<gene>
    <name evidence="3" type="ORF">CANARDRAFT_187107</name>
</gene>
<accession>A0A1E4T446</accession>
<evidence type="ECO:0000259" key="2">
    <source>
        <dbReference type="Pfam" id="PF23868"/>
    </source>
</evidence>
<organism evidence="3 4">
    <name type="scientific">[Candida] arabinofermentans NRRL YB-2248</name>
    <dbReference type="NCBI Taxonomy" id="983967"/>
    <lineage>
        <taxon>Eukaryota</taxon>
        <taxon>Fungi</taxon>
        <taxon>Dikarya</taxon>
        <taxon>Ascomycota</taxon>
        <taxon>Saccharomycotina</taxon>
        <taxon>Pichiomycetes</taxon>
        <taxon>Pichiales</taxon>
        <taxon>Pichiaceae</taxon>
        <taxon>Ogataea</taxon>
        <taxon>Ogataea/Candida clade</taxon>
    </lineage>
</organism>
<feature type="non-terminal residue" evidence="3">
    <location>
        <position position="439"/>
    </location>
</feature>
<dbReference type="STRING" id="983967.A0A1E4T446"/>
<dbReference type="Proteomes" id="UP000094801">
    <property type="component" value="Unassembled WGS sequence"/>
</dbReference>
<proteinExistence type="predicted"/>
<dbReference type="AlphaFoldDB" id="A0A1E4T446"/>
<evidence type="ECO:0000256" key="1">
    <source>
        <dbReference type="SAM" id="Coils"/>
    </source>
</evidence>
<dbReference type="EMBL" id="KV453850">
    <property type="protein sequence ID" value="ODV86514.1"/>
    <property type="molecule type" value="Genomic_DNA"/>
</dbReference>
<feature type="coiled-coil region" evidence="1">
    <location>
        <begin position="409"/>
        <end position="436"/>
    </location>
</feature>
<feature type="domain" description="Mmc1 C-terminal" evidence="2">
    <location>
        <begin position="203"/>
        <end position="397"/>
    </location>
</feature>
<reference evidence="4" key="1">
    <citation type="submission" date="2016-04" db="EMBL/GenBank/DDBJ databases">
        <title>Comparative genomics of biotechnologically important yeasts.</title>
        <authorList>
            <consortium name="DOE Joint Genome Institute"/>
            <person name="Riley R."/>
            <person name="Haridas S."/>
            <person name="Wolfe K.H."/>
            <person name="Lopes M.R."/>
            <person name="Hittinger C.T."/>
            <person name="Goker M."/>
            <person name="Salamov A."/>
            <person name="Wisecaver J."/>
            <person name="Long T.M."/>
            <person name="Aerts A.L."/>
            <person name="Barry K."/>
            <person name="Choi C."/>
            <person name="Clum A."/>
            <person name="Coughlan A.Y."/>
            <person name="Deshpande S."/>
            <person name="Douglass A.P."/>
            <person name="Hanson S.J."/>
            <person name="Klenk H.-P."/>
            <person name="Labutti K."/>
            <person name="Lapidus A."/>
            <person name="Lindquist E."/>
            <person name="Lipzen A."/>
            <person name="Meier-Kolthoff J.P."/>
            <person name="Ohm R.A."/>
            <person name="Otillar R.P."/>
            <person name="Pangilinan J."/>
            <person name="Peng Y."/>
            <person name="Rokas A."/>
            <person name="Rosa C.A."/>
            <person name="Scheuner C."/>
            <person name="Sibirny A.A."/>
            <person name="Slot J.C."/>
            <person name="Stielow J.B."/>
            <person name="Sun H."/>
            <person name="Kurtzman C.P."/>
            <person name="Blackwell M."/>
            <person name="Grigoriev I.V."/>
            <person name="Jeffries T.W."/>
        </authorList>
    </citation>
    <scope>NUCLEOTIDE SEQUENCE [LARGE SCALE GENOMIC DNA]</scope>
    <source>
        <strain evidence="4">NRRL YB-2248</strain>
    </source>
</reference>
<evidence type="ECO:0000313" key="3">
    <source>
        <dbReference type="EMBL" id="ODV86514.1"/>
    </source>
</evidence>
<keyword evidence="4" id="KW-1185">Reference proteome</keyword>
<feature type="non-terminal residue" evidence="3">
    <location>
        <position position="1"/>
    </location>
</feature>
<protein>
    <recommendedName>
        <fullName evidence="2">Mmc1 C-terminal domain-containing protein</fullName>
    </recommendedName>
</protein>
<name>A0A1E4T446_9ASCO</name>
<dbReference type="InterPro" id="IPR056196">
    <property type="entry name" value="Mmc1_C"/>
</dbReference>